<feature type="domain" description="HD/PDEase" evidence="9">
    <location>
        <begin position="280"/>
        <end position="418"/>
    </location>
</feature>
<keyword evidence="3" id="KW-0819">tRNA processing</keyword>
<dbReference type="InterPro" id="IPR006674">
    <property type="entry name" value="HD_domain"/>
</dbReference>
<evidence type="ECO:0000256" key="2">
    <source>
        <dbReference type="ARBA" id="ARBA00022679"/>
    </source>
</evidence>
<dbReference type="NCBIfam" id="TIGR00277">
    <property type="entry name" value="HDIG"/>
    <property type="match status" value="1"/>
</dbReference>
<reference evidence="10" key="1">
    <citation type="submission" date="2020-12" db="EMBL/GenBank/DDBJ databases">
        <title>Genome public.</title>
        <authorList>
            <person name="Sun Q."/>
        </authorList>
    </citation>
    <scope>NUCLEOTIDE SEQUENCE</scope>
    <source>
        <strain evidence="10">CCM 8863</strain>
    </source>
</reference>
<dbReference type="GO" id="GO:0004810">
    <property type="term" value="F:CCA tRNA nucleotidyltransferase activity"/>
    <property type="evidence" value="ECO:0007669"/>
    <property type="project" value="UniProtKB-EC"/>
</dbReference>
<dbReference type="SMART" id="SM00471">
    <property type="entry name" value="HDc"/>
    <property type="match status" value="1"/>
</dbReference>
<dbReference type="EC" id="2.7.7.72" evidence="10"/>
<evidence type="ECO:0000256" key="6">
    <source>
        <dbReference type="ARBA" id="ARBA00022741"/>
    </source>
</evidence>
<evidence type="ECO:0000256" key="7">
    <source>
        <dbReference type="ARBA" id="ARBA00022842"/>
    </source>
</evidence>
<dbReference type="FunFam" id="1.10.3090.10:FF:000002">
    <property type="entry name" value="CCA tRNA nucleotidyltransferase"/>
    <property type="match status" value="1"/>
</dbReference>
<dbReference type="GO" id="GO:0000166">
    <property type="term" value="F:nucleotide binding"/>
    <property type="evidence" value="ECO:0007669"/>
    <property type="project" value="UniProtKB-KW"/>
</dbReference>
<evidence type="ECO:0000256" key="4">
    <source>
        <dbReference type="ARBA" id="ARBA00022695"/>
    </source>
</evidence>
<dbReference type="Gene3D" id="1.10.3090.10">
    <property type="entry name" value="cca-adding enzyme, domain 2"/>
    <property type="match status" value="1"/>
</dbReference>
<dbReference type="GO" id="GO:0000049">
    <property type="term" value="F:tRNA binding"/>
    <property type="evidence" value="ECO:0007669"/>
    <property type="project" value="TreeGrafter"/>
</dbReference>
<dbReference type="Pfam" id="PF01966">
    <property type="entry name" value="HD"/>
    <property type="match status" value="1"/>
</dbReference>
<dbReference type="CDD" id="cd00077">
    <property type="entry name" value="HDc"/>
    <property type="match status" value="1"/>
</dbReference>
<keyword evidence="2 10" id="KW-0808">Transferase</keyword>
<dbReference type="GO" id="GO:0008033">
    <property type="term" value="P:tRNA processing"/>
    <property type="evidence" value="ECO:0007669"/>
    <property type="project" value="UniProtKB-KW"/>
</dbReference>
<dbReference type="PANTHER" id="PTHR46173">
    <property type="entry name" value="CCA TRNA NUCLEOTIDYLTRANSFERASE 1, MITOCHONDRIAL"/>
    <property type="match status" value="1"/>
</dbReference>
<dbReference type="InterPro" id="IPR014065">
    <property type="entry name" value="tRNA_adenylyltransferase"/>
</dbReference>
<dbReference type="Proteomes" id="UP000645966">
    <property type="component" value="Unassembled WGS sequence"/>
</dbReference>
<evidence type="ECO:0000256" key="3">
    <source>
        <dbReference type="ARBA" id="ARBA00022694"/>
    </source>
</evidence>
<dbReference type="InterPro" id="IPR043519">
    <property type="entry name" value="NT_sf"/>
</dbReference>
<dbReference type="Pfam" id="PF01743">
    <property type="entry name" value="PolyA_pol"/>
    <property type="match status" value="1"/>
</dbReference>
<sequence length="509" mass="56959">MKNEEATGNPASRPGSDSTDIGAVSALVDAEKALDELRPVLQPLAQRFADRGVALYLVGGSVRDALLGRLGTDLDFTTPARPDLVRTILDGYADAVWDTGIDFGTLSAEKDGKQIEITTFRSDTYDGQSRNPEVSYGDTLDGDLIRRDFRVNAMAVELFPDGSFRFHDPVGGLADLAAGVLDTPATPEQSFNDDPLRMLRAARFVSQLDFRPAERVHAAMSAMAGQIGRITVERVQAELDKMMLGRVPWLGIDLMVDTGIADIIFPEIPALRLTQDEHRQHKDVYAHSLQVLRQVMDKEESGPDLVLRWAALLHDIGKPDTRAFTGDGTVTFHQHEVVGAKLARRRLRALKYPKHVINEVNQLVFLHMRFHGYGEGRWTDSAVRRYVTDAGDQLQRLHKLVRADVTTRNRRKAKRLARTYDHLEERIAEIGEKEDLARVRPDLDGNEIMRLLNISPGPEVGRAWSFLKELRLERGPLEHDEAVEALLAWWRGEKDGSAAPDTTEDRDNE</sequence>
<evidence type="ECO:0000256" key="5">
    <source>
        <dbReference type="ARBA" id="ARBA00022723"/>
    </source>
</evidence>
<dbReference type="InterPro" id="IPR050264">
    <property type="entry name" value="Bact_CCA-adding_enz_type3_sf"/>
</dbReference>
<dbReference type="SUPFAM" id="SSF81301">
    <property type="entry name" value="Nucleotidyltransferase"/>
    <property type="match status" value="1"/>
</dbReference>
<evidence type="ECO:0000256" key="1">
    <source>
        <dbReference type="ARBA" id="ARBA00001946"/>
    </source>
</evidence>
<feature type="region of interest" description="Disordered" evidence="8">
    <location>
        <begin position="1"/>
        <end position="20"/>
    </location>
</feature>
<organism evidence="10 11">
    <name type="scientific">Corynebacterium meridianum</name>
    <dbReference type="NCBI Taxonomy" id="2765363"/>
    <lineage>
        <taxon>Bacteria</taxon>
        <taxon>Bacillati</taxon>
        <taxon>Actinomycetota</taxon>
        <taxon>Actinomycetes</taxon>
        <taxon>Mycobacteriales</taxon>
        <taxon>Corynebacteriaceae</taxon>
        <taxon>Corynebacterium</taxon>
    </lineage>
</organism>
<evidence type="ECO:0000256" key="8">
    <source>
        <dbReference type="SAM" id="MobiDB-lite"/>
    </source>
</evidence>
<evidence type="ECO:0000259" key="9">
    <source>
        <dbReference type="SMART" id="SM00471"/>
    </source>
</evidence>
<proteinExistence type="predicted"/>
<keyword evidence="11" id="KW-1185">Reference proteome</keyword>
<dbReference type="InterPro" id="IPR002646">
    <property type="entry name" value="PolA_pol_head_dom"/>
</dbReference>
<dbReference type="SUPFAM" id="SSF81891">
    <property type="entry name" value="Poly A polymerase C-terminal region-like"/>
    <property type="match status" value="1"/>
</dbReference>
<dbReference type="PANTHER" id="PTHR46173:SF1">
    <property type="entry name" value="CCA TRNA NUCLEOTIDYLTRANSFERASE 1, MITOCHONDRIAL"/>
    <property type="match status" value="1"/>
</dbReference>
<dbReference type="EMBL" id="JAEIOS010000013">
    <property type="protein sequence ID" value="MBI8989720.1"/>
    <property type="molecule type" value="Genomic_DNA"/>
</dbReference>
<gene>
    <name evidence="10" type="ORF">JDV75_08090</name>
</gene>
<evidence type="ECO:0000313" key="10">
    <source>
        <dbReference type="EMBL" id="MBI8989720.1"/>
    </source>
</evidence>
<name>A0A934M918_9CORY</name>
<dbReference type="GO" id="GO:0046872">
    <property type="term" value="F:metal ion binding"/>
    <property type="evidence" value="ECO:0007669"/>
    <property type="project" value="UniProtKB-KW"/>
</dbReference>
<accession>A0A934M918</accession>
<dbReference type="NCBIfam" id="TIGR02692">
    <property type="entry name" value="tRNA_CCA_actino"/>
    <property type="match status" value="1"/>
</dbReference>
<keyword evidence="5" id="KW-0479">Metal-binding</keyword>
<keyword evidence="7" id="KW-0460">Magnesium</keyword>
<comment type="cofactor">
    <cofactor evidence="1">
        <name>Mg(2+)</name>
        <dbReference type="ChEBI" id="CHEBI:18420"/>
    </cofactor>
</comment>
<keyword evidence="6" id="KW-0547">Nucleotide-binding</keyword>
<dbReference type="Pfam" id="PF12627">
    <property type="entry name" value="PolyA_pol_RNAbd"/>
    <property type="match status" value="1"/>
</dbReference>
<dbReference type="CDD" id="cd05398">
    <property type="entry name" value="NT_ClassII-CCAase"/>
    <property type="match status" value="1"/>
</dbReference>
<dbReference type="AlphaFoldDB" id="A0A934M918"/>
<protein>
    <submittedName>
        <fullName evidence="10">CCA tRNA nucleotidyltransferase</fullName>
        <ecNumber evidence="10">2.7.7.72</ecNumber>
    </submittedName>
</protein>
<evidence type="ECO:0000313" key="11">
    <source>
        <dbReference type="Proteomes" id="UP000645966"/>
    </source>
</evidence>
<dbReference type="InterPro" id="IPR003607">
    <property type="entry name" value="HD/PDEase_dom"/>
</dbReference>
<dbReference type="InterPro" id="IPR006675">
    <property type="entry name" value="HDIG_dom"/>
</dbReference>
<comment type="caution">
    <text evidence="10">The sequence shown here is derived from an EMBL/GenBank/DDBJ whole genome shotgun (WGS) entry which is preliminary data.</text>
</comment>
<dbReference type="Gene3D" id="3.30.460.10">
    <property type="entry name" value="Beta Polymerase, domain 2"/>
    <property type="match status" value="1"/>
</dbReference>
<keyword evidence="4 10" id="KW-0548">Nucleotidyltransferase</keyword>
<dbReference type="InterPro" id="IPR032828">
    <property type="entry name" value="PolyA_RNA-bd"/>
</dbReference>